<reference evidence="3" key="1">
    <citation type="submission" date="2017-06" db="EMBL/GenBank/DDBJ databases">
        <title>Genome analysis of Fimbriiglobus ruber SP5, the first member of the order Planctomycetales with confirmed chitinolytic capability.</title>
        <authorList>
            <person name="Ravin N.V."/>
            <person name="Rakitin A.L."/>
            <person name="Ivanova A.A."/>
            <person name="Beletsky A.V."/>
            <person name="Kulichevskaya I.S."/>
            <person name="Mardanov A.V."/>
            <person name="Dedysh S.N."/>
        </authorList>
    </citation>
    <scope>NUCLEOTIDE SEQUENCE [LARGE SCALE GENOMIC DNA]</scope>
    <source>
        <strain evidence="3">SP5</strain>
    </source>
</reference>
<dbReference type="Proteomes" id="UP000214646">
    <property type="component" value="Unassembled WGS sequence"/>
</dbReference>
<dbReference type="AlphaFoldDB" id="A0A225CZA3"/>
<proteinExistence type="predicted"/>
<organism evidence="2 3">
    <name type="scientific">Fimbriiglobus ruber</name>
    <dbReference type="NCBI Taxonomy" id="1908690"/>
    <lineage>
        <taxon>Bacteria</taxon>
        <taxon>Pseudomonadati</taxon>
        <taxon>Planctomycetota</taxon>
        <taxon>Planctomycetia</taxon>
        <taxon>Gemmatales</taxon>
        <taxon>Gemmataceae</taxon>
        <taxon>Fimbriiglobus</taxon>
    </lineage>
</organism>
<dbReference type="EMBL" id="NIDE01000019">
    <property type="protein sequence ID" value="OWK34700.1"/>
    <property type="molecule type" value="Genomic_DNA"/>
</dbReference>
<evidence type="ECO:0000256" key="1">
    <source>
        <dbReference type="SAM" id="MobiDB-lite"/>
    </source>
</evidence>
<evidence type="ECO:0000313" key="2">
    <source>
        <dbReference type="EMBL" id="OWK34700.1"/>
    </source>
</evidence>
<sequence>MAVAFLTPACRPQEEIRTYEVKKLPEPSVETPTGGEYQILGAMFPAAEPVWFFKATGKTEVLSEYQAAFDQFLATVRFPNGPDKPPVYDLPAGWKSTGKADSIRLDTVQFGPADKPLEMTLIQASGGVTANVNRWAGQVGATADAAKSTREITTTAGVKGLRVSLTGPKSPSGGPMMRGPMMGGGR</sequence>
<evidence type="ECO:0000313" key="3">
    <source>
        <dbReference type="Proteomes" id="UP000214646"/>
    </source>
</evidence>
<feature type="compositionally biased region" description="Low complexity" evidence="1">
    <location>
        <begin position="167"/>
        <end position="180"/>
    </location>
</feature>
<feature type="region of interest" description="Disordered" evidence="1">
    <location>
        <begin position="162"/>
        <end position="186"/>
    </location>
</feature>
<protein>
    <submittedName>
        <fullName evidence="2">Uncharacterized protein</fullName>
    </submittedName>
</protein>
<name>A0A225CZA3_9BACT</name>
<accession>A0A225CZA3</accession>
<keyword evidence="3" id="KW-1185">Reference proteome</keyword>
<gene>
    <name evidence="2" type="ORF">FRUB_09542</name>
</gene>
<comment type="caution">
    <text evidence="2">The sequence shown here is derived from an EMBL/GenBank/DDBJ whole genome shotgun (WGS) entry which is preliminary data.</text>
</comment>